<evidence type="ECO:0000313" key="4">
    <source>
        <dbReference type="WBParaSite" id="SCUD_0000554401-mRNA-1"/>
    </source>
</evidence>
<reference evidence="2 3" key="2">
    <citation type="submission" date="2018-11" db="EMBL/GenBank/DDBJ databases">
        <authorList>
            <consortium name="Pathogen Informatics"/>
        </authorList>
    </citation>
    <scope>NUCLEOTIDE SEQUENCE [LARGE SCALE GENOMIC DNA]</scope>
    <source>
        <strain evidence="2">Dakar</strain>
        <strain evidence="3">Dakar, Senegal</strain>
    </source>
</reference>
<name>A0A183JS55_9TREM</name>
<protein>
    <submittedName>
        <fullName evidence="4">Myb_DNA-bind_5 domain-containing protein</fullName>
    </submittedName>
</protein>
<keyword evidence="3" id="KW-1185">Reference proteome</keyword>
<accession>A0A183JS55</accession>
<proteinExistence type="predicted"/>
<organism evidence="4">
    <name type="scientific">Schistosoma curassoni</name>
    <dbReference type="NCBI Taxonomy" id="6186"/>
    <lineage>
        <taxon>Eukaryota</taxon>
        <taxon>Metazoa</taxon>
        <taxon>Spiralia</taxon>
        <taxon>Lophotrochozoa</taxon>
        <taxon>Platyhelminthes</taxon>
        <taxon>Trematoda</taxon>
        <taxon>Digenea</taxon>
        <taxon>Strigeidida</taxon>
        <taxon>Schistosomatoidea</taxon>
        <taxon>Schistosomatidae</taxon>
        <taxon>Schistosoma</taxon>
    </lineage>
</organism>
<sequence length="145" mass="16765">MEDVRTRIAADIASDSHLVVTKMKLKVMKHCNSGETASRRFNTTFLRYANKLNEFKINLNNRFQASPDLLKEEETMMEDDWKGIKEALTSTCQKVPGLKKNHHRERISMETLHKIQERKNKKTAINNSRTQAEKVGAQAEYVDTN</sequence>
<dbReference type="STRING" id="6186.A0A183JS55"/>
<dbReference type="Proteomes" id="UP000279833">
    <property type="component" value="Unassembled WGS sequence"/>
</dbReference>
<dbReference type="EMBL" id="UZAK01009321">
    <property type="protein sequence ID" value="VDO96531.1"/>
    <property type="molecule type" value="Genomic_DNA"/>
</dbReference>
<evidence type="ECO:0000313" key="3">
    <source>
        <dbReference type="Proteomes" id="UP000279833"/>
    </source>
</evidence>
<reference evidence="4" key="1">
    <citation type="submission" date="2016-06" db="UniProtKB">
        <authorList>
            <consortium name="WormBaseParasite"/>
        </authorList>
    </citation>
    <scope>IDENTIFICATION</scope>
</reference>
<evidence type="ECO:0000313" key="2">
    <source>
        <dbReference type="EMBL" id="VDO96531.1"/>
    </source>
</evidence>
<dbReference type="AlphaFoldDB" id="A0A183JS55"/>
<gene>
    <name evidence="2" type="ORF">SCUD_LOCUS5544</name>
</gene>
<feature type="region of interest" description="Disordered" evidence="1">
    <location>
        <begin position="118"/>
        <end position="145"/>
    </location>
</feature>
<evidence type="ECO:0000256" key="1">
    <source>
        <dbReference type="SAM" id="MobiDB-lite"/>
    </source>
</evidence>
<dbReference type="WBParaSite" id="SCUD_0000554401-mRNA-1">
    <property type="protein sequence ID" value="SCUD_0000554401-mRNA-1"/>
    <property type="gene ID" value="SCUD_0000554401"/>
</dbReference>